<dbReference type="Proteomes" id="UP000594638">
    <property type="component" value="Unassembled WGS sequence"/>
</dbReference>
<proteinExistence type="predicted"/>
<organism evidence="1 2">
    <name type="scientific">Olea europaea subsp. europaea</name>
    <dbReference type="NCBI Taxonomy" id="158383"/>
    <lineage>
        <taxon>Eukaryota</taxon>
        <taxon>Viridiplantae</taxon>
        <taxon>Streptophyta</taxon>
        <taxon>Embryophyta</taxon>
        <taxon>Tracheophyta</taxon>
        <taxon>Spermatophyta</taxon>
        <taxon>Magnoliopsida</taxon>
        <taxon>eudicotyledons</taxon>
        <taxon>Gunneridae</taxon>
        <taxon>Pentapetalae</taxon>
        <taxon>asterids</taxon>
        <taxon>lamiids</taxon>
        <taxon>Lamiales</taxon>
        <taxon>Oleaceae</taxon>
        <taxon>Oleeae</taxon>
        <taxon>Olea</taxon>
    </lineage>
</organism>
<reference evidence="1 2" key="1">
    <citation type="submission" date="2019-12" db="EMBL/GenBank/DDBJ databases">
        <authorList>
            <person name="Alioto T."/>
            <person name="Alioto T."/>
            <person name="Gomez Garrido J."/>
        </authorList>
    </citation>
    <scope>NUCLEOTIDE SEQUENCE [LARGE SCALE GENOMIC DNA]</scope>
</reference>
<comment type="caution">
    <text evidence="1">The sequence shown here is derived from an EMBL/GenBank/DDBJ whole genome shotgun (WGS) entry which is preliminary data.</text>
</comment>
<dbReference type="AlphaFoldDB" id="A0A8S0V5N0"/>
<sequence length="62" mass="6539">MGGLSALGGSSAVSVNLSKEELIAGEEPHLLPGGYHLPSLNWEWKRVPKMDGIPKTKGDEPG</sequence>
<accession>A0A8S0V5N0</accession>
<name>A0A8S0V5N0_OLEEU</name>
<evidence type="ECO:0000313" key="2">
    <source>
        <dbReference type="Proteomes" id="UP000594638"/>
    </source>
</evidence>
<dbReference type="EMBL" id="CACTIH010009260">
    <property type="protein sequence ID" value="CAA3028528.1"/>
    <property type="molecule type" value="Genomic_DNA"/>
</dbReference>
<evidence type="ECO:0000313" key="1">
    <source>
        <dbReference type="EMBL" id="CAA3028528.1"/>
    </source>
</evidence>
<protein>
    <submittedName>
        <fullName evidence="1">Uncharacterized protein</fullName>
    </submittedName>
</protein>
<keyword evidence="2" id="KW-1185">Reference proteome</keyword>
<gene>
    <name evidence="1" type="ORF">OLEA9_A036029</name>
</gene>
<dbReference type="Gramene" id="OE9A036029T1">
    <property type="protein sequence ID" value="OE9A036029C1"/>
    <property type="gene ID" value="OE9A036029"/>
</dbReference>